<dbReference type="KEGG" id="dmp:FAK_25520"/>
<keyword evidence="4" id="KW-1185">Reference proteome</keyword>
<name>A0AAU9EYJ6_9BACT</name>
<dbReference type="GO" id="GO:0005829">
    <property type="term" value="C:cytosol"/>
    <property type="evidence" value="ECO:0007669"/>
    <property type="project" value="TreeGrafter"/>
</dbReference>
<dbReference type="AlphaFoldDB" id="A0AAU9EYJ6"/>
<dbReference type="PANTHER" id="PTHR46832:SF2">
    <property type="entry name" value="FUTALOSINE HYDROLASE"/>
    <property type="match status" value="1"/>
</dbReference>
<dbReference type="Pfam" id="PF01048">
    <property type="entry name" value="PNP_UDP_1"/>
    <property type="match status" value="1"/>
</dbReference>
<dbReference type="GO" id="GO:0009234">
    <property type="term" value="P:menaquinone biosynthetic process"/>
    <property type="evidence" value="ECO:0007669"/>
    <property type="project" value="UniProtKB-UniRule"/>
</dbReference>
<dbReference type="PANTHER" id="PTHR46832">
    <property type="entry name" value="5'-METHYLTHIOADENOSINE/S-ADENOSYLHOMOCYSTEINE NUCLEOSIDASE"/>
    <property type="match status" value="1"/>
</dbReference>
<sequence>MSLWLITVAMAPEARLLTTRWQVAGDIGRRPCWRGSLAGRDTLLLLTGIGQVNAAQAVTAALEAEPGIEAVFNLGCAGAFEGSGLRIGQAALASEVVLADMGVQSAGGLAGLDEVDIALAGRSTGLPVYNRIPCDLGLNELIRRANPGIAQGPMATVGRISGDAATALAVGRRWGAIMEEMEGAAVGLVARWYAKPFAALRGVSNPAGLRELDLAAGAEAAQRALLALG</sequence>
<dbReference type="SUPFAM" id="SSF53167">
    <property type="entry name" value="Purine and uridine phosphorylases"/>
    <property type="match status" value="1"/>
</dbReference>
<organism evidence="3 4">
    <name type="scientific">Desulfoferula mesophila</name>
    <dbReference type="NCBI Taxonomy" id="3058419"/>
    <lineage>
        <taxon>Bacteria</taxon>
        <taxon>Pseudomonadati</taxon>
        <taxon>Thermodesulfobacteriota</taxon>
        <taxon>Desulfarculia</taxon>
        <taxon>Desulfarculales</taxon>
        <taxon>Desulfarculaceae</taxon>
        <taxon>Desulfoferula</taxon>
    </lineage>
</organism>
<dbReference type="GO" id="GO:0008930">
    <property type="term" value="F:methylthioadenosine nucleosidase activity"/>
    <property type="evidence" value="ECO:0007669"/>
    <property type="project" value="TreeGrafter"/>
</dbReference>
<evidence type="ECO:0000313" key="3">
    <source>
        <dbReference type="EMBL" id="BEQ15486.1"/>
    </source>
</evidence>
<dbReference type="InterPro" id="IPR019963">
    <property type="entry name" value="FL_hydrolase_MqnB"/>
</dbReference>
<keyword evidence="3" id="KW-0378">Hydrolase</keyword>
<reference evidence="4" key="1">
    <citation type="journal article" date="2023" name="Arch. Microbiol.">
        <title>Desulfoferula mesophilus gen. nov. sp. nov., a mesophilic sulfate-reducing bacterium isolated from a brackish lake sediment.</title>
        <authorList>
            <person name="Watanabe T."/>
            <person name="Yabe T."/>
            <person name="Tsuji J.M."/>
            <person name="Fukui M."/>
        </authorList>
    </citation>
    <scope>NUCLEOTIDE SEQUENCE [LARGE SCALE GENOMIC DNA]</scope>
    <source>
        <strain evidence="4">12FAK</strain>
    </source>
</reference>
<accession>A0AAU9EYJ6</accession>
<dbReference type="EC" id="3.2.2.26" evidence="1"/>
<dbReference type="GO" id="GO:0008782">
    <property type="term" value="F:adenosylhomocysteine nucleosidase activity"/>
    <property type="evidence" value="ECO:0007669"/>
    <property type="project" value="TreeGrafter"/>
</dbReference>
<feature type="domain" description="Nucleoside phosphorylase" evidence="2">
    <location>
        <begin position="6"/>
        <end position="224"/>
    </location>
</feature>
<dbReference type="InterPro" id="IPR000845">
    <property type="entry name" value="Nucleoside_phosphorylase_d"/>
</dbReference>
<dbReference type="GO" id="GO:0019284">
    <property type="term" value="P:L-methionine salvage from S-adenosylmethionine"/>
    <property type="evidence" value="ECO:0007669"/>
    <property type="project" value="TreeGrafter"/>
</dbReference>
<dbReference type="EMBL" id="AP028679">
    <property type="protein sequence ID" value="BEQ15486.1"/>
    <property type="molecule type" value="Genomic_DNA"/>
</dbReference>
<evidence type="ECO:0000256" key="1">
    <source>
        <dbReference type="NCBIfam" id="TIGR03664"/>
    </source>
</evidence>
<dbReference type="Proteomes" id="UP001366166">
    <property type="component" value="Chromosome"/>
</dbReference>
<dbReference type="InterPro" id="IPR035994">
    <property type="entry name" value="Nucleoside_phosphorylase_sf"/>
</dbReference>
<dbReference type="RefSeq" id="WP_338599927.1">
    <property type="nucleotide sequence ID" value="NZ_AP028679.1"/>
</dbReference>
<proteinExistence type="predicted"/>
<dbReference type="CDD" id="cd17766">
    <property type="entry name" value="futalosine_nucleosidase_MqnB"/>
    <property type="match status" value="1"/>
</dbReference>
<evidence type="ECO:0000259" key="2">
    <source>
        <dbReference type="Pfam" id="PF01048"/>
    </source>
</evidence>
<evidence type="ECO:0000313" key="4">
    <source>
        <dbReference type="Proteomes" id="UP001366166"/>
    </source>
</evidence>
<dbReference type="GO" id="GO:0009116">
    <property type="term" value="P:nucleoside metabolic process"/>
    <property type="evidence" value="ECO:0007669"/>
    <property type="project" value="InterPro"/>
</dbReference>
<dbReference type="NCBIfam" id="TIGR03664">
    <property type="entry name" value="fut_nucase"/>
    <property type="match status" value="1"/>
</dbReference>
<protein>
    <recommendedName>
        <fullName evidence="1">Futalosine hydrolase</fullName>
        <ecNumber evidence="1">3.2.2.26</ecNumber>
    </recommendedName>
</protein>
<gene>
    <name evidence="3" type="primary">mqnB</name>
    <name evidence="3" type="ORF">FAK_25520</name>
</gene>
<dbReference type="Gene3D" id="3.40.50.1580">
    <property type="entry name" value="Nucleoside phosphorylase domain"/>
    <property type="match status" value="1"/>
</dbReference>